<keyword evidence="1" id="KW-0456">Lyase</keyword>
<evidence type="ECO:0000313" key="2">
    <source>
        <dbReference type="Proteomes" id="UP000288351"/>
    </source>
</evidence>
<dbReference type="STRING" id="68570.DC74_1286"/>
<proteinExistence type="predicted"/>
<dbReference type="AlphaFoldDB" id="A0A059W1M1"/>
<reference evidence="1 2" key="1">
    <citation type="journal article" date="2019" name="Microbiol. Resour. Announc.">
        <title>Draft Genome Sequence of the Most Traditional epsilon-Poly-l-Lysine Producer, Streptomyces albulus NBRC14147.</title>
        <authorList>
            <person name="Yamanaka K."/>
            <person name="Hamano Y."/>
        </authorList>
    </citation>
    <scope>NUCLEOTIDE SEQUENCE [LARGE SCALE GENOMIC DNA]</scope>
    <source>
        <strain evidence="1 2">NBRC 14147</strain>
    </source>
</reference>
<protein>
    <submittedName>
        <fullName evidence="1">2-methylisocitrate lyase</fullName>
    </submittedName>
</protein>
<gene>
    <name evidence="1" type="primary">prpB_2</name>
    <name evidence="1" type="ORF">SALB_02088</name>
</gene>
<evidence type="ECO:0000313" key="1">
    <source>
        <dbReference type="EMBL" id="GCB89413.1"/>
    </source>
</evidence>
<sequence>MVGALPGMQIRSRLYELLGYQDYARFDSAVHDFTLPPGT</sequence>
<organism evidence="1 2">
    <name type="scientific">Streptomyces noursei</name>
    <name type="common">Streptomyces albulus</name>
    <dbReference type="NCBI Taxonomy" id="1971"/>
    <lineage>
        <taxon>Bacteria</taxon>
        <taxon>Bacillati</taxon>
        <taxon>Actinomycetota</taxon>
        <taxon>Actinomycetes</taxon>
        <taxon>Kitasatosporales</taxon>
        <taxon>Streptomycetaceae</taxon>
        <taxon>Streptomyces</taxon>
    </lineage>
</organism>
<comment type="caution">
    <text evidence="1">The sequence shown here is derived from an EMBL/GenBank/DDBJ whole genome shotgun (WGS) entry which is preliminary data.</text>
</comment>
<dbReference type="GO" id="GO:0016829">
    <property type="term" value="F:lyase activity"/>
    <property type="evidence" value="ECO:0007669"/>
    <property type="project" value="UniProtKB-KW"/>
</dbReference>
<accession>A0A059W1M1</accession>
<dbReference type="Proteomes" id="UP000288351">
    <property type="component" value="Unassembled WGS sequence"/>
</dbReference>
<name>A0A059W1M1_STRNR</name>
<dbReference type="EMBL" id="BHXC01000006">
    <property type="protein sequence ID" value="GCB89413.1"/>
    <property type="molecule type" value="Genomic_DNA"/>
</dbReference>